<dbReference type="PANTHER" id="PTHR40940">
    <property type="entry name" value="PROTEIN BATD-RELATED"/>
    <property type="match status" value="1"/>
</dbReference>
<dbReference type="PANTHER" id="PTHR40940:SF2">
    <property type="entry name" value="BATD"/>
    <property type="match status" value="1"/>
</dbReference>
<dbReference type="InterPro" id="IPR025738">
    <property type="entry name" value="BatD"/>
</dbReference>
<evidence type="ECO:0008006" key="4">
    <source>
        <dbReference type="Google" id="ProtNLM"/>
    </source>
</evidence>
<dbReference type="Proteomes" id="UP000178082">
    <property type="component" value="Unassembled WGS sequence"/>
</dbReference>
<gene>
    <name evidence="2" type="ORF">A3G31_06080</name>
</gene>
<keyword evidence="1" id="KW-0812">Transmembrane</keyword>
<accession>A0A1F7SCC2</accession>
<dbReference type="EMBL" id="MGDI01000042">
    <property type="protein sequence ID" value="OGL51419.1"/>
    <property type="molecule type" value="Genomic_DNA"/>
</dbReference>
<protein>
    <recommendedName>
        <fullName evidence="4">Protein BatD</fullName>
    </recommendedName>
</protein>
<keyword evidence="1" id="KW-0472">Membrane</keyword>
<reference evidence="2 3" key="1">
    <citation type="journal article" date="2016" name="Nat. Commun.">
        <title>Thousands of microbial genomes shed light on interconnected biogeochemical processes in an aquifer system.</title>
        <authorList>
            <person name="Anantharaman K."/>
            <person name="Brown C.T."/>
            <person name="Hug L.A."/>
            <person name="Sharon I."/>
            <person name="Castelle C.J."/>
            <person name="Probst A.J."/>
            <person name="Thomas B.C."/>
            <person name="Singh A."/>
            <person name="Wilkins M.J."/>
            <person name="Karaoz U."/>
            <person name="Brodie E.L."/>
            <person name="Williams K.H."/>
            <person name="Hubbard S.S."/>
            <person name="Banfield J.F."/>
        </authorList>
    </citation>
    <scope>NUCLEOTIDE SEQUENCE [LARGE SCALE GENOMIC DNA]</scope>
</reference>
<name>A0A1F7SCC2_9BACT</name>
<proteinExistence type="predicted"/>
<feature type="transmembrane region" description="Helical" evidence="1">
    <location>
        <begin position="450"/>
        <end position="468"/>
    </location>
</feature>
<dbReference type="AlphaFoldDB" id="A0A1F7SCC2"/>
<comment type="caution">
    <text evidence="2">The sequence shown here is derived from an EMBL/GenBank/DDBJ whole genome shotgun (WGS) entry which is preliminary data.</text>
</comment>
<evidence type="ECO:0000313" key="2">
    <source>
        <dbReference type="EMBL" id="OGL51419.1"/>
    </source>
</evidence>
<sequence>MTDKIMVKLKPIILASIFIFLFFIFPASASEITVTATVDKTEATMDDQITLSVAVNGAQRMGDPVLPSLQGFQVMSSGTSSEVKIINGTLSASKSFNYILVPQKEGDFTIGQVQVEVQGKVYRTAPIKIKVLSLSGESRKDSDSKEFFLTAEINNPNPYMNEQIVYTIRFFRKIPVSEASIEKPAFEGFIAEELGKERELSKVINGEQYLVYEIRTVLFPLKAGKLEIFSSRIKFGIVRRSKSRGFFDDPFFGSGRIEQKILSTKPIIVNVKPLPKENRPKDFNNLVGNFKIAASLSKNEIKVGESATLDLEISGKGNIRNIPEPFLKESSEFKIYNDQPRVEIGIDGDSLIGEKIFKKAIIPLKTEILNIPPVTISFFNPETGKYETISSKKIVFTGLPGGEDERLRIAEGFKGQSLQESIKVLKRDILPINTSISSLKDQRLNLSDPLYIAFSIIPFLSYLSCLVYKKRSDRYMKDIKFARNRRAIGEAKKRLKEARKCRENYKDAFFTILSKTVREYLGDKLNVAGSALTPAEIGERLGTAGINEKTVEKVKSFLENLEYKKFVSGGLSPEEKKELLISGEELLNVLERDFRRFPI</sequence>
<evidence type="ECO:0000313" key="3">
    <source>
        <dbReference type="Proteomes" id="UP000178082"/>
    </source>
</evidence>
<dbReference type="Pfam" id="PF13584">
    <property type="entry name" value="BatD"/>
    <property type="match status" value="2"/>
</dbReference>
<dbReference type="STRING" id="1817883.A3G31_06080"/>
<keyword evidence="1" id="KW-1133">Transmembrane helix</keyword>
<organism evidence="2 3">
    <name type="scientific">Candidatus Schekmanbacteria bacterium RIFCSPLOWO2_12_FULL_38_15</name>
    <dbReference type="NCBI Taxonomy" id="1817883"/>
    <lineage>
        <taxon>Bacteria</taxon>
        <taxon>Candidatus Schekmaniibacteriota</taxon>
    </lineage>
</organism>
<evidence type="ECO:0000256" key="1">
    <source>
        <dbReference type="SAM" id="Phobius"/>
    </source>
</evidence>